<dbReference type="AlphaFoldDB" id="A0A0M6XT78"/>
<dbReference type="Proteomes" id="UP000048908">
    <property type="component" value="Unassembled WGS sequence"/>
</dbReference>
<dbReference type="EMBL" id="CXPG01000020">
    <property type="protein sequence ID" value="CTQ33375.1"/>
    <property type="molecule type" value="Genomic_DNA"/>
</dbReference>
<dbReference type="RefSeq" id="WP_055682792.1">
    <property type="nucleotide sequence ID" value="NZ_CANMUL010000001.1"/>
</dbReference>
<protein>
    <submittedName>
        <fullName evidence="1">Uncharacterized protein</fullName>
    </submittedName>
</protein>
<proteinExistence type="predicted"/>
<evidence type="ECO:0000313" key="2">
    <source>
        <dbReference type="Proteomes" id="UP000048908"/>
    </source>
</evidence>
<keyword evidence="2" id="KW-1185">Reference proteome</keyword>
<sequence length="63" mass="6630">MSKEWIIDVLGDLRGFAQANAMPTLAAQLDESIMVAATEIAQTSPIKGWPNVAETGRCVGTPG</sequence>
<gene>
    <name evidence="1" type="ORF">JAN5088_02157</name>
</gene>
<evidence type="ECO:0000313" key="1">
    <source>
        <dbReference type="EMBL" id="CTQ33375.1"/>
    </source>
</evidence>
<organism evidence="1 2">
    <name type="scientific">Jannaschia rubra</name>
    <dbReference type="NCBI Taxonomy" id="282197"/>
    <lineage>
        <taxon>Bacteria</taxon>
        <taxon>Pseudomonadati</taxon>
        <taxon>Pseudomonadota</taxon>
        <taxon>Alphaproteobacteria</taxon>
        <taxon>Rhodobacterales</taxon>
        <taxon>Roseobacteraceae</taxon>
        <taxon>Jannaschia</taxon>
    </lineage>
</organism>
<dbReference type="STRING" id="282197.SAMN04488517_102203"/>
<accession>A0A0M6XT78</accession>
<reference evidence="1 2" key="1">
    <citation type="submission" date="2015-07" db="EMBL/GenBank/DDBJ databases">
        <authorList>
            <person name="Noorani M."/>
        </authorList>
    </citation>
    <scope>NUCLEOTIDE SEQUENCE [LARGE SCALE GENOMIC DNA]</scope>
    <source>
        <strain evidence="1 2">CECT 5088</strain>
    </source>
</reference>
<name>A0A0M6XT78_9RHOB</name>
<dbReference type="OrthoDB" id="7659348at2"/>